<name>A0ABU6PPB5_9BACL</name>
<reference evidence="1 2" key="1">
    <citation type="submission" date="2023-03" db="EMBL/GenBank/DDBJ databases">
        <title>Bacillus Genome Sequencing.</title>
        <authorList>
            <person name="Dunlap C."/>
        </authorList>
    </citation>
    <scope>NUCLEOTIDE SEQUENCE [LARGE SCALE GENOMIC DNA]</scope>
    <source>
        <strain evidence="1 2">NRS-52</strain>
    </source>
</reference>
<dbReference type="Gene3D" id="1.20.120.450">
    <property type="entry name" value="dinb family like domain"/>
    <property type="match status" value="1"/>
</dbReference>
<organism evidence="1 2">
    <name type="scientific">Paenibacillus chibensis</name>
    <dbReference type="NCBI Taxonomy" id="59846"/>
    <lineage>
        <taxon>Bacteria</taxon>
        <taxon>Bacillati</taxon>
        <taxon>Bacillota</taxon>
        <taxon>Bacilli</taxon>
        <taxon>Bacillales</taxon>
        <taxon>Paenibacillaceae</taxon>
        <taxon>Paenibacillus</taxon>
    </lineage>
</organism>
<dbReference type="InterPro" id="IPR034660">
    <property type="entry name" value="DinB/YfiT-like"/>
</dbReference>
<accession>A0ABU6PPB5</accession>
<evidence type="ECO:0000313" key="2">
    <source>
        <dbReference type="Proteomes" id="UP001343257"/>
    </source>
</evidence>
<dbReference type="Proteomes" id="UP001343257">
    <property type="component" value="Unassembled WGS sequence"/>
</dbReference>
<dbReference type="Pfam" id="PF04978">
    <property type="entry name" value="MST"/>
    <property type="match status" value="1"/>
</dbReference>
<evidence type="ECO:0000313" key="1">
    <source>
        <dbReference type="EMBL" id="MED5016726.1"/>
    </source>
</evidence>
<dbReference type="SUPFAM" id="SSF109854">
    <property type="entry name" value="DinB/YfiT-like putative metalloenzymes"/>
    <property type="match status" value="1"/>
</dbReference>
<keyword evidence="2" id="KW-1185">Reference proteome</keyword>
<proteinExistence type="predicted"/>
<gene>
    <name evidence="1" type="ORF">P9847_05325</name>
</gene>
<dbReference type="EMBL" id="JARTLD010000012">
    <property type="protein sequence ID" value="MED5016726.1"/>
    <property type="molecule type" value="Genomic_DNA"/>
</dbReference>
<protein>
    <submittedName>
        <fullName evidence="1">DinB family protein</fullName>
    </submittedName>
</protein>
<sequence>MMNYARHTTLQAAEGLHREQLDHLLDPESNSIGMLLLHFAAVEYAYQVGTFEGRELNEGEMDTWGPALKLGIEGREHIQGHDLAYYLSVLSEVRNRTFELFQSVDDEWLHVEEPYWNNKSTNRYFMWFHVLEDEINHRGQIRWIRKRVREEERA</sequence>
<dbReference type="InterPro" id="IPR007061">
    <property type="entry name" value="MST-like"/>
</dbReference>
<comment type="caution">
    <text evidence="1">The sequence shown here is derived from an EMBL/GenBank/DDBJ whole genome shotgun (WGS) entry which is preliminary data.</text>
</comment>